<comment type="similarity">
    <text evidence="3">Belongs to the UTX family.</text>
</comment>
<dbReference type="GO" id="GO:0044666">
    <property type="term" value="C:MLL3/4 complex"/>
    <property type="evidence" value="ECO:0007669"/>
    <property type="project" value="TreeGrafter"/>
</dbReference>
<evidence type="ECO:0000256" key="3">
    <source>
        <dbReference type="ARBA" id="ARBA00034483"/>
    </source>
</evidence>
<dbReference type="PANTHER" id="PTHR14017:SF1">
    <property type="entry name" value="LD02225P"/>
    <property type="match status" value="1"/>
</dbReference>
<accession>A0AAV2P586</accession>
<evidence type="ECO:0000313" key="5">
    <source>
        <dbReference type="Proteomes" id="UP001497644"/>
    </source>
</evidence>
<dbReference type="AlphaFoldDB" id="A0AAV2P586"/>
<organism evidence="4 5">
    <name type="scientific">Lasius platythorax</name>
    <dbReference type="NCBI Taxonomy" id="488582"/>
    <lineage>
        <taxon>Eukaryota</taxon>
        <taxon>Metazoa</taxon>
        <taxon>Ecdysozoa</taxon>
        <taxon>Arthropoda</taxon>
        <taxon>Hexapoda</taxon>
        <taxon>Insecta</taxon>
        <taxon>Pterygota</taxon>
        <taxon>Neoptera</taxon>
        <taxon>Endopterygota</taxon>
        <taxon>Hymenoptera</taxon>
        <taxon>Apocrita</taxon>
        <taxon>Aculeata</taxon>
        <taxon>Formicoidea</taxon>
        <taxon>Formicidae</taxon>
        <taxon>Formicinae</taxon>
        <taxon>Lasius</taxon>
        <taxon>Lasius</taxon>
    </lineage>
</organism>
<reference evidence="4" key="1">
    <citation type="submission" date="2024-04" db="EMBL/GenBank/DDBJ databases">
        <authorList>
            <consortium name="Molecular Ecology Group"/>
        </authorList>
    </citation>
    <scope>NUCLEOTIDE SEQUENCE</scope>
</reference>
<dbReference type="GO" id="GO:0000978">
    <property type="term" value="F:RNA polymerase II cis-regulatory region sequence-specific DNA binding"/>
    <property type="evidence" value="ECO:0007669"/>
    <property type="project" value="TreeGrafter"/>
</dbReference>
<evidence type="ECO:0000256" key="1">
    <source>
        <dbReference type="ARBA" id="ARBA00004123"/>
    </source>
</evidence>
<dbReference type="EMBL" id="OZ034831">
    <property type="protein sequence ID" value="CAL1688011.1"/>
    <property type="molecule type" value="Genomic_DNA"/>
</dbReference>
<dbReference type="Gene3D" id="2.60.120.650">
    <property type="entry name" value="Cupin"/>
    <property type="match status" value="1"/>
</dbReference>
<proteinExistence type="inferred from homology"/>
<sequence length="113" mass="13237">MLSHMDHKILGMNITQLYMKIHGYRTIDHKENNNFRSINISIGWNDCNGTYPDVIHAILCEYNDVDAWQLMVARFERDWRKKQGAILFSYQVAQGEAGKLQKLRYINVLHPTA</sequence>
<dbReference type="GO" id="GO:0010468">
    <property type="term" value="P:regulation of gene expression"/>
    <property type="evidence" value="ECO:0007669"/>
    <property type="project" value="TreeGrafter"/>
</dbReference>
<keyword evidence="2" id="KW-0539">Nucleus</keyword>
<dbReference type="InterPro" id="IPR051630">
    <property type="entry name" value="Corepressor-Demethylase"/>
</dbReference>
<evidence type="ECO:0000256" key="2">
    <source>
        <dbReference type="ARBA" id="ARBA00023242"/>
    </source>
</evidence>
<dbReference type="PANTHER" id="PTHR14017">
    <property type="entry name" value="LYSINE-SPECIFIC DEMETHYLASE"/>
    <property type="match status" value="1"/>
</dbReference>
<protein>
    <submittedName>
        <fullName evidence="4">Uncharacterized protein</fullName>
    </submittedName>
</protein>
<dbReference type="Proteomes" id="UP001497644">
    <property type="component" value="Chromosome 8"/>
</dbReference>
<name>A0AAV2P586_9HYME</name>
<dbReference type="GO" id="GO:0031490">
    <property type="term" value="F:chromatin DNA binding"/>
    <property type="evidence" value="ECO:0007669"/>
    <property type="project" value="TreeGrafter"/>
</dbReference>
<keyword evidence="5" id="KW-1185">Reference proteome</keyword>
<comment type="subcellular location">
    <subcellularLocation>
        <location evidence="1">Nucleus</location>
    </subcellularLocation>
</comment>
<evidence type="ECO:0000313" key="4">
    <source>
        <dbReference type="EMBL" id="CAL1688011.1"/>
    </source>
</evidence>
<gene>
    <name evidence="4" type="ORF">LPLAT_LOCUS13160</name>
</gene>